<comment type="caution">
    <text evidence="3">The sequence shown here is derived from an EMBL/GenBank/DDBJ whole genome shotgun (WGS) entry which is preliminary data.</text>
</comment>
<evidence type="ECO:0000313" key="3">
    <source>
        <dbReference type="EMBL" id="KWX14894.1"/>
    </source>
</evidence>
<reference evidence="3 4" key="1">
    <citation type="journal article" date="2015" name="Mol. Biochem. Parasitol.">
        <title>Identification of polymorphic genes for use in assemblage B genotyping assays through comparative genomics of multiple assemblage B Giardia duodenalis isolates.</title>
        <authorList>
            <person name="Wielinga C."/>
            <person name="Thompson R.C."/>
            <person name="Monis P."/>
            <person name="Ryan U."/>
        </authorList>
    </citation>
    <scope>NUCLEOTIDE SEQUENCE [LARGE SCALE GENOMIC DNA]</scope>
    <source>
        <strain evidence="3 4">BAH15c1</strain>
    </source>
</reference>
<organism evidence="3 4">
    <name type="scientific">Giardia duodenalis assemblage B</name>
    <dbReference type="NCBI Taxonomy" id="1394984"/>
    <lineage>
        <taxon>Eukaryota</taxon>
        <taxon>Metamonada</taxon>
        <taxon>Diplomonadida</taxon>
        <taxon>Hexamitidae</taxon>
        <taxon>Giardiinae</taxon>
        <taxon>Giardia</taxon>
    </lineage>
</organism>
<dbReference type="Proteomes" id="UP000070089">
    <property type="component" value="Unassembled WGS sequence"/>
</dbReference>
<evidence type="ECO:0000313" key="4">
    <source>
        <dbReference type="Proteomes" id="UP000070089"/>
    </source>
</evidence>
<dbReference type="AlphaFoldDB" id="A0A132NXV3"/>
<feature type="region of interest" description="Disordered" evidence="1">
    <location>
        <begin position="833"/>
        <end position="852"/>
    </location>
</feature>
<feature type="transmembrane region" description="Helical" evidence="2">
    <location>
        <begin position="929"/>
        <end position="957"/>
    </location>
</feature>
<keyword evidence="2" id="KW-0812">Transmembrane</keyword>
<protein>
    <submittedName>
        <fullName evidence="3">Uncharacterized protein</fullName>
    </submittedName>
</protein>
<name>A0A132NXV3_GIAIN</name>
<keyword evidence="2" id="KW-1133">Transmembrane helix</keyword>
<gene>
    <name evidence="3" type="ORF">QR46_1105</name>
</gene>
<dbReference type="OrthoDB" id="10250646at2759"/>
<evidence type="ECO:0000256" key="2">
    <source>
        <dbReference type="SAM" id="Phobius"/>
    </source>
</evidence>
<dbReference type="VEuPathDB" id="GiardiaDB:QR46_1105"/>
<dbReference type="EMBL" id="JXTI01000020">
    <property type="protein sequence ID" value="KWX14894.1"/>
    <property type="molecule type" value="Genomic_DNA"/>
</dbReference>
<sequence length="1002" mass="112105">MSRSTTHKLISQLHTASDHLCSDSFVSSAACDTLIQSLLQQFFVKQGSLFLITSCPVALERSALFFFGPYGPFIKAVYTRSLRSITSYKVPLSTISQLYAELVDINPVLLPHYYHHKMTKSSEGDLVLNILEYTIVTICSAGVNCRVSSKEDNATDKIRLTPYNKLILEYLQALRRQESILYKPLAMEDIQRADDVSMQRSCTISFSPFSSSAFPRTVGDLFISLACDCWFARNIPIGTAEQIVVPLEALKEACQMREVAPDAAPEEKTLHTRALGSVHYRTIAYDCTERPVTDRPCFLTNILDLAYMFSRYVVSPAASLNYGALSTIDNIMESTRRSILADWQTECPPSHTLEASLVAGGRKSIYTPDHAMLQKCSYLYVVRNGSGSILSYFVSTSGISNKLETVAGRNFLRRYAPPFSEIVETRVLPIFFSFLRSLFQGEPVVNKIYLYLLMSRIYGEALCLDPSKLSFDTETYLLDEPAGSPLSMEDERRLRAAIAIRAPFYNALVVEWLRHVASVHIKILSEATSLIDKGALRYGSPLSLFNLRSLYCQNYCKPIQHLAALSSVTRWLSHPFVEPTLSSLGTIASKVTPLDLEVDALLFTARARALMVYAACEPVLWRSTLGKSSAGSRIQGMSPQPYSMNSIKCLVNTEFLKRSITEASQSLLEDLHYICSTISKQYKIAGPRSDPRQGARCYLSIDSTGAPVEATAHKVYPIYTGYIGLLDMTLAHSGEEHLPHDQDRAFFKEYMDQFTKYSSQVKSYLSRLNHSSNITMNSTLLLQSAVFPWERLLLRLAGWRCGVSTLNNVYSISHIYNLLYADMTRGFAGITSSSKSGTLPKRVANQGPRDRPMDIVPSPDYRRLRKVSGSSTALKYAAYCMSNSATKILVNSGLLEDKEGDMSYSMLAGARESTGYTSVVAHPIRPDEFAVLVVVLDAVALWVNYFLSLLVQVLYLIHKSPLLERRLEQGFNLTFRVLANKRLWGLILLVGFMAWLVRLLLL</sequence>
<evidence type="ECO:0000256" key="1">
    <source>
        <dbReference type="SAM" id="MobiDB-lite"/>
    </source>
</evidence>
<feature type="transmembrane region" description="Helical" evidence="2">
    <location>
        <begin position="983"/>
        <end position="1001"/>
    </location>
</feature>
<accession>A0A132NXV3</accession>
<proteinExistence type="predicted"/>
<keyword evidence="2" id="KW-0472">Membrane</keyword>